<dbReference type="Pfam" id="PF08327">
    <property type="entry name" value="AHSA1"/>
    <property type="match status" value="1"/>
</dbReference>
<dbReference type="InterPro" id="IPR023393">
    <property type="entry name" value="START-like_dom_sf"/>
</dbReference>
<feature type="domain" description="Activator of Hsp90 ATPase homologue 1/2-like C-terminal" evidence="2">
    <location>
        <begin position="24"/>
        <end position="159"/>
    </location>
</feature>
<dbReference type="EMBL" id="BNJF01000002">
    <property type="protein sequence ID" value="GHO45815.1"/>
    <property type="molecule type" value="Genomic_DNA"/>
</dbReference>
<sequence>MTANKTTVIAEPGRQEIQIVREFDAPRELVFRAFTDPELYVQWLGPRQVNLTLESFEPEPNGKWRYLNTDENGGVYAFHGVYHEVLAPELIINTFEFEGLPEKGHVCLETLRFEDLPDNRTRLTSQSVFQSVTDRDGMLQSGMEDGTQDSYERLDDLLKRLVTQ</sequence>
<comment type="caution">
    <text evidence="3">The sequence shown here is derived from an EMBL/GenBank/DDBJ whole genome shotgun (WGS) entry which is preliminary data.</text>
</comment>
<dbReference type="RefSeq" id="WP_220195242.1">
    <property type="nucleotide sequence ID" value="NZ_BNJF01000002.1"/>
</dbReference>
<evidence type="ECO:0000313" key="4">
    <source>
        <dbReference type="Proteomes" id="UP000612362"/>
    </source>
</evidence>
<reference evidence="3" key="1">
    <citation type="submission" date="2020-10" db="EMBL/GenBank/DDBJ databases">
        <title>Taxonomic study of unclassified bacteria belonging to the class Ktedonobacteria.</title>
        <authorList>
            <person name="Yabe S."/>
            <person name="Wang C.M."/>
            <person name="Zheng Y."/>
            <person name="Sakai Y."/>
            <person name="Cavaletti L."/>
            <person name="Monciardini P."/>
            <person name="Donadio S."/>
        </authorList>
    </citation>
    <scope>NUCLEOTIDE SEQUENCE</scope>
    <source>
        <strain evidence="3">SOSP1-1</strain>
    </source>
</reference>
<comment type="similarity">
    <text evidence="1">Belongs to the AHA1 family.</text>
</comment>
<proteinExistence type="inferred from homology"/>
<dbReference type="AlphaFoldDB" id="A0A8J3MUV7"/>
<organism evidence="3 4">
    <name type="scientific">Ktedonospora formicarum</name>
    <dbReference type="NCBI Taxonomy" id="2778364"/>
    <lineage>
        <taxon>Bacteria</taxon>
        <taxon>Bacillati</taxon>
        <taxon>Chloroflexota</taxon>
        <taxon>Ktedonobacteria</taxon>
        <taxon>Ktedonobacterales</taxon>
        <taxon>Ktedonobacteraceae</taxon>
        <taxon>Ktedonospora</taxon>
    </lineage>
</organism>
<dbReference type="InterPro" id="IPR013538">
    <property type="entry name" value="ASHA1/2-like_C"/>
</dbReference>
<dbReference type="CDD" id="cd07826">
    <property type="entry name" value="SRPBCC_CalC_Aha1-like_9"/>
    <property type="match status" value="1"/>
</dbReference>
<evidence type="ECO:0000259" key="2">
    <source>
        <dbReference type="Pfam" id="PF08327"/>
    </source>
</evidence>
<keyword evidence="4" id="KW-1185">Reference proteome</keyword>
<evidence type="ECO:0000313" key="3">
    <source>
        <dbReference type="EMBL" id="GHO45815.1"/>
    </source>
</evidence>
<dbReference type="SUPFAM" id="SSF55961">
    <property type="entry name" value="Bet v1-like"/>
    <property type="match status" value="1"/>
</dbReference>
<protein>
    <submittedName>
        <fullName evidence="3">ATPase</fullName>
    </submittedName>
</protein>
<dbReference type="Gene3D" id="3.30.530.20">
    <property type="match status" value="1"/>
</dbReference>
<evidence type="ECO:0000256" key="1">
    <source>
        <dbReference type="ARBA" id="ARBA00006817"/>
    </source>
</evidence>
<gene>
    <name evidence="3" type="ORF">KSX_39780</name>
</gene>
<accession>A0A8J3MUV7</accession>
<name>A0A8J3MUV7_9CHLR</name>
<dbReference type="Proteomes" id="UP000612362">
    <property type="component" value="Unassembled WGS sequence"/>
</dbReference>